<dbReference type="CDD" id="cd01639">
    <property type="entry name" value="IMPase"/>
    <property type="match status" value="1"/>
</dbReference>
<dbReference type="GO" id="GO:0046854">
    <property type="term" value="P:phosphatidylinositol phosphate biosynthetic process"/>
    <property type="evidence" value="ECO:0007669"/>
    <property type="project" value="InterPro"/>
</dbReference>
<dbReference type="GO" id="GO:0046872">
    <property type="term" value="F:metal ion binding"/>
    <property type="evidence" value="ECO:0007669"/>
    <property type="project" value="UniProtKB-KW"/>
</dbReference>
<comment type="catalytic activity">
    <reaction evidence="1 8">
        <text>a myo-inositol phosphate + H2O = myo-inositol + phosphate</text>
        <dbReference type="Rhea" id="RHEA:24056"/>
        <dbReference type="ChEBI" id="CHEBI:15377"/>
        <dbReference type="ChEBI" id="CHEBI:17268"/>
        <dbReference type="ChEBI" id="CHEBI:43474"/>
        <dbReference type="ChEBI" id="CHEBI:84139"/>
        <dbReference type="EC" id="3.1.3.25"/>
    </reaction>
</comment>
<dbReference type="PRINTS" id="PR00377">
    <property type="entry name" value="IMPHPHTASES"/>
</dbReference>
<dbReference type="PROSITE" id="PS00630">
    <property type="entry name" value="IMP_2"/>
    <property type="match status" value="1"/>
</dbReference>
<keyword evidence="5 8" id="KW-0378">Hydrolase</keyword>
<evidence type="ECO:0000256" key="8">
    <source>
        <dbReference type="RuleBase" id="RU364068"/>
    </source>
</evidence>
<dbReference type="EC" id="3.1.3.25" evidence="8"/>
<dbReference type="Proteomes" id="UP000000263">
    <property type="component" value="Chromosome"/>
</dbReference>
<dbReference type="EMBL" id="CP000804">
    <property type="protein sequence ID" value="ABU56192.1"/>
    <property type="molecule type" value="Genomic_DNA"/>
</dbReference>
<keyword evidence="4 7" id="KW-0479">Metal-binding</keyword>
<protein>
    <recommendedName>
        <fullName evidence="8">Inositol-1-monophosphatase</fullName>
        <ecNumber evidence="8">3.1.3.25</ecNumber>
    </recommendedName>
</protein>
<dbReference type="RefSeq" id="WP_011997597.1">
    <property type="nucleotide sequence ID" value="NC_009767.1"/>
</dbReference>
<feature type="binding site" evidence="7">
    <location>
        <position position="82"/>
    </location>
    <ligand>
        <name>Mg(2+)</name>
        <dbReference type="ChEBI" id="CHEBI:18420"/>
        <label>1</label>
        <note>catalytic</note>
    </ligand>
</feature>
<name>A7NFH0_ROSCS</name>
<sequence>MTMLSFAIETARCAGALLLDGLARRRTMELKSAYEVVTEIDRDSEALIVAAIRRTFPDHAILAEEGGRVERESPFLWLIDPLDGTNNYAHGFPFFSISIALMENDTLLLGVVFDPLRNELFSAERGAGAWCNEQRLRVSATPTLASSLVSTGFPYDYATTADNNTRQFTRLQARTQGVRRAGSAALDLAYVAAGRLDAHWELRLKPWDTAAGALLVLEAGGRLSDWRGAPWNPWNDRLVASNGRIHDELIAALAE</sequence>
<feature type="binding site" evidence="7">
    <location>
        <position position="80"/>
    </location>
    <ligand>
        <name>Mg(2+)</name>
        <dbReference type="ChEBI" id="CHEBI:18420"/>
        <label>1</label>
        <note>catalytic</note>
    </ligand>
</feature>
<dbReference type="PRINTS" id="PR01959">
    <property type="entry name" value="SBIMPHPHTASE"/>
</dbReference>
<evidence type="ECO:0000256" key="3">
    <source>
        <dbReference type="ARBA" id="ARBA00009759"/>
    </source>
</evidence>
<dbReference type="STRING" id="383372.Rcas_0054"/>
<evidence type="ECO:0000256" key="5">
    <source>
        <dbReference type="ARBA" id="ARBA00022801"/>
    </source>
</evidence>
<dbReference type="KEGG" id="rca:Rcas_0054"/>
<dbReference type="InterPro" id="IPR033942">
    <property type="entry name" value="IMPase"/>
</dbReference>
<dbReference type="InterPro" id="IPR022337">
    <property type="entry name" value="Inositol_monophosphatase_SuhB"/>
</dbReference>
<dbReference type="PROSITE" id="PS00629">
    <property type="entry name" value="IMP_1"/>
    <property type="match status" value="1"/>
</dbReference>
<evidence type="ECO:0000256" key="7">
    <source>
        <dbReference type="PIRSR" id="PIRSR600760-2"/>
    </source>
</evidence>
<organism evidence="9 10">
    <name type="scientific">Roseiflexus castenholzii (strain DSM 13941 / HLO8)</name>
    <dbReference type="NCBI Taxonomy" id="383372"/>
    <lineage>
        <taxon>Bacteria</taxon>
        <taxon>Bacillati</taxon>
        <taxon>Chloroflexota</taxon>
        <taxon>Chloroflexia</taxon>
        <taxon>Chloroflexales</taxon>
        <taxon>Roseiflexineae</taxon>
        <taxon>Roseiflexaceae</taxon>
        <taxon>Roseiflexus</taxon>
    </lineage>
</organism>
<dbReference type="InterPro" id="IPR020583">
    <property type="entry name" value="Inositol_monoP_metal-BS"/>
</dbReference>
<keyword evidence="6 7" id="KW-0460">Magnesium</keyword>
<gene>
    <name evidence="9" type="ordered locus">Rcas_0054</name>
</gene>
<reference evidence="9 10" key="1">
    <citation type="submission" date="2007-08" db="EMBL/GenBank/DDBJ databases">
        <title>Complete sequence of Roseiflexus castenholzii DSM 13941.</title>
        <authorList>
            <consortium name="US DOE Joint Genome Institute"/>
            <person name="Copeland A."/>
            <person name="Lucas S."/>
            <person name="Lapidus A."/>
            <person name="Barry K."/>
            <person name="Glavina del Rio T."/>
            <person name="Dalin E."/>
            <person name="Tice H."/>
            <person name="Pitluck S."/>
            <person name="Thompson L.S."/>
            <person name="Brettin T."/>
            <person name="Bruce D."/>
            <person name="Detter J.C."/>
            <person name="Han C."/>
            <person name="Tapia R."/>
            <person name="Schmutz J."/>
            <person name="Larimer F."/>
            <person name="Land M."/>
            <person name="Hauser L."/>
            <person name="Kyrpides N."/>
            <person name="Mikhailova N."/>
            <person name="Bryant D.A."/>
            <person name="Hanada S."/>
            <person name="Tsukatani Y."/>
            <person name="Richardson P."/>
        </authorList>
    </citation>
    <scope>NUCLEOTIDE SEQUENCE [LARGE SCALE GENOMIC DNA]</scope>
    <source>
        <strain evidence="10">DSM 13941 / HLO8</strain>
    </source>
</reference>
<evidence type="ECO:0000256" key="1">
    <source>
        <dbReference type="ARBA" id="ARBA00001033"/>
    </source>
</evidence>
<evidence type="ECO:0000313" key="10">
    <source>
        <dbReference type="Proteomes" id="UP000000263"/>
    </source>
</evidence>
<evidence type="ECO:0000256" key="2">
    <source>
        <dbReference type="ARBA" id="ARBA00001946"/>
    </source>
</evidence>
<feature type="binding site" evidence="7">
    <location>
        <position position="64"/>
    </location>
    <ligand>
        <name>Mg(2+)</name>
        <dbReference type="ChEBI" id="CHEBI:18420"/>
        <label>1</label>
        <note>catalytic</note>
    </ligand>
</feature>
<dbReference type="Gene3D" id="3.30.540.10">
    <property type="entry name" value="Fructose-1,6-Bisphosphatase, subunit A, domain 1"/>
    <property type="match status" value="1"/>
</dbReference>
<dbReference type="SUPFAM" id="SSF56655">
    <property type="entry name" value="Carbohydrate phosphatase"/>
    <property type="match status" value="1"/>
</dbReference>
<dbReference type="InterPro" id="IPR000760">
    <property type="entry name" value="Inositol_monophosphatase-like"/>
</dbReference>
<dbReference type="PANTHER" id="PTHR20854:SF4">
    <property type="entry name" value="INOSITOL-1-MONOPHOSPHATASE-RELATED"/>
    <property type="match status" value="1"/>
</dbReference>
<dbReference type="GO" id="GO:0008934">
    <property type="term" value="F:inositol monophosphate 1-phosphatase activity"/>
    <property type="evidence" value="ECO:0007669"/>
    <property type="project" value="InterPro"/>
</dbReference>
<dbReference type="HOGENOM" id="CLU_044118_0_2_0"/>
<evidence type="ECO:0000256" key="6">
    <source>
        <dbReference type="ARBA" id="ARBA00022842"/>
    </source>
</evidence>
<dbReference type="GO" id="GO:0007165">
    <property type="term" value="P:signal transduction"/>
    <property type="evidence" value="ECO:0007669"/>
    <property type="project" value="TreeGrafter"/>
</dbReference>
<dbReference type="AlphaFoldDB" id="A7NFH0"/>
<evidence type="ECO:0000313" key="9">
    <source>
        <dbReference type="EMBL" id="ABU56192.1"/>
    </source>
</evidence>
<dbReference type="InterPro" id="IPR020550">
    <property type="entry name" value="Inositol_monophosphatase_CS"/>
</dbReference>
<dbReference type="FunFam" id="3.30.540.10:FF:000003">
    <property type="entry name" value="Inositol-1-monophosphatase"/>
    <property type="match status" value="1"/>
</dbReference>
<comment type="similarity">
    <text evidence="3 8">Belongs to the inositol monophosphatase superfamily.</text>
</comment>
<dbReference type="GO" id="GO:0006020">
    <property type="term" value="P:inositol metabolic process"/>
    <property type="evidence" value="ECO:0007669"/>
    <property type="project" value="TreeGrafter"/>
</dbReference>
<accession>A7NFH0</accession>
<dbReference type="PANTHER" id="PTHR20854">
    <property type="entry name" value="INOSITOL MONOPHOSPHATASE"/>
    <property type="match status" value="1"/>
</dbReference>
<comment type="cofactor">
    <cofactor evidence="2 7 8">
        <name>Mg(2+)</name>
        <dbReference type="ChEBI" id="CHEBI:18420"/>
    </cofactor>
</comment>
<feature type="binding site" evidence="7">
    <location>
        <position position="208"/>
    </location>
    <ligand>
        <name>Mg(2+)</name>
        <dbReference type="ChEBI" id="CHEBI:18420"/>
        <label>1</label>
        <note>catalytic</note>
    </ligand>
</feature>
<feature type="binding site" evidence="7">
    <location>
        <position position="83"/>
    </location>
    <ligand>
        <name>Mg(2+)</name>
        <dbReference type="ChEBI" id="CHEBI:18420"/>
        <label>1</label>
        <note>catalytic</note>
    </ligand>
</feature>
<proteinExistence type="inferred from homology"/>
<dbReference type="eggNOG" id="COG0483">
    <property type="taxonomic scope" value="Bacteria"/>
</dbReference>
<keyword evidence="10" id="KW-1185">Reference proteome</keyword>
<dbReference type="Gene3D" id="3.40.190.80">
    <property type="match status" value="1"/>
</dbReference>
<evidence type="ECO:0000256" key="4">
    <source>
        <dbReference type="ARBA" id="ARBA00022723"/>
    </source>
</evidence>
<dbReference type="Pfam" id="PF00459">
    <property type="entry name" value="Inositol_P"/>
    <property type="match status" value="1"/>
</dbReference>